<sequence>MQTIHTLGNALNQGTARGDKTRNEANCHNFRITEIVAAEKAGDGLNGKSTNDHYQLAAVALCLLSAWCSEKLGLDSLELGSFVAGVATDFAKHTLDQLYFYPALEC</sequence>
<comment type="caution">
    <text evidence="1">The sequence shown here is derived from an EMBL/GenBank/DDBJ whole genome shotgun (WGS) entry which is preliminary data.</text>
</comment>
<proteinExistence type="predicted"/>
<protein>
    <submittedName>
        <fullName evidence="1">Uncharacterized protein</fullName>
    </submittedName>
</protein>
<name>A0ACB9KAX6_9ASTR</name>
<dbReference type="Proteomes" id="UP001056120">
    <property type="component" value="Linkage Group LG01"/>
</dbReference>
<dbReference type="EMBL" id="CM042018">
    <property type="protein sequence ID" value="KAI3829402.1"/>
    <property type="molecule type" value="Genomic_DNA"/>
</dbReference>
<evidence type="ECO:0000313" key="1">
    <source>
        <dbReference type="EMBL" id="KAI3829402.1"/>
    </source>
</evidence>
<accession>A0ACB9KAX6</accession>
<reference evidence="2" key="1">
    <citation type="journal article" date="2022" name="Mol. Ecol. Resour.">
        <title>The genomes of chicory, endive, great burdock and yacon provide insights into Asteraceae palaeo-polyploidization history and plant inulin production.</title>
        <authorList>
            <person name="Fan W."/>
            <person name="Wang S."/>
            <person name="Wang H."/>
            <person name="Wang A."/>
            <person name="Jiang F."/>
            <person name="Liu H."/>
            <person name="Zhao H."/>
            <person name="Xu D."/>
            <person name="Zhang Y."/>
        </authorList>
    </citation>
    <scope>NUCLEOTIDE SEQUENCE [LARGE SCALE GENOMIC DNA]</scope>
    <source>
        <strain evidence="2">cv. Yunnan</strain>
    </source>
</reference>
<gene>
    <name evidence="1" type="ORF">L1987_03525</name>
</gene>
<evidence type="ECO:0000313" key="2">
    <source>
        <dbReference type="Proteomes" id="UP001056120"/>
    </source>
</evidence>
<reference evidence="1 2" key="2">
    <citation type="journal article" date="2022" name="Mol. Ecol. Resour.">
        <title>The genomes of chicory, endive, great burdock and yacon provide insights into Asteraceae paleo-polyploidization history and plant inulin production.</title>
        <authorList>
            <person name="Fan W."/>
            <person name="Wang S."/>
            <person name="Wang H."/>
            <person name="Wang A."/>
            <person name="Jiang F."/>
            <person name="Liu H."/>
            <person name="Zhao H."/>
            <person name="Xu D."/>
            <person name="Zhang Y."/>
        </authorList>
    </citation>
    <scope>NUCLEOTIDE SEQUENCE [LARGE SCALE GENOMIC DNA]</scope>
    <source>
        <strain evidence="2">cv. Yunnan</strain>
        <tissue evidence="1">Leaves</tissue>
    </source>
</reference>
<keyword evidence="2" id="KW-1185">Reference proteome</keyword>
<organism evidence="1 2">
    <name type="scientific">Smallanthus sonchifolius</name>
    <dbReference type="NCBI Taxonomy" id="185202"/>
    <lineage>
        <taxon>Eukaryota</taxon>
        <taxon>Viridiplantae</taxon>
        <taxon>Streptophyta</taxon>
        <taxon>Embryophyta</taxon>
        <taxon>Tracheophyta</taxon>
        <taxon>Spermatophyta</taxon>
        <taxon>Magnoliopsida</taxon>
        <taxon>eudicotyledons</taxon>
        <taxon>Gunneridae</taxon>
        <taxon>Pentapetalae</taxon>
        <taxon>asterids</taxon>
        <taxon>campanulids</taxon>
        <taxon>Asterales</taxon>
        <taxon>Asteraceae</taxon>
        <taxon>Asteroideae</taxon>
        <taxon>Heliantheae alliance</taxon>
        <taxon>Millerieae</taxon>
        <taxon>Smallanthus</taxon>
    </lineage>
</organism>